<reference evidence="1 2" key="1">
    <citation type="submission" date="2019-01" db="EMBL/GenBank/DDBJ databases">
        <authorList>
            <person name="Brito A."/>
        </authorList>
    </citation>
    <scope>NUCLEOTIDE SEQUENCE [LARGE SCALE GENOMIC DNA]</scope>
    <source>
        <strain evidence="1">1</strain>
    </source>
</reference>
<sequence>MTETTNSTVTPEDLAEVITEFEKYRDRLVNETVGTAKKAKISQKMVMTQLQPQLDQIDVKLEALRAQYNTLVNG</sequence>
<dbReference type="AlphaFoldDB" id="A0A563W5K3"/>
<dbReference type="OrthoDB" id="573886at2"/>
<gene>
    <name evidence="1" type="ORF">H1P_960011</name>
</gene>
<evidence type="ECO:0000313" key="1">
    <source>
        <dbReference type="EMBL" id="VEP18920.1"/>
    </source>
</evidence>
<dbReference type="EMBL" id="CAACVJ010000705">
    <property type="protein sequence ID" value="VEP18920.1"/>
    <property type="molecule type" value="Genomic_DNA"/>
</dbReference>
<name>A0A563W5K3_9CYAN</name>
<keyword evidence="2" id="KW-1185">Reference proteome</keyword>
<dbReference type="RefSeq" id="WP_144868504.1">
    <property type="nucleotide sequence ID" value="NZ_LR213853.1"/>
</dbReference>
<protein>
    <submittedName>
        <fullName evidence="1">Uncharacterized protein</fullName>
    </submittedName>
</protein>
<evidence type="ECO:0000313" key="2">
    <source>
        <dbReference type="Proteomes" id="UP000320055"/>
    </source>
</evidence>
<proteinExistence type="predicted"/>
<organism evidence="1 2">
    <name type="scientific">Hyella patelloides LEGE 07179</name>
    <dbReference type="NCBI Taxonomy" id="945734"/>
    <lineage>
        <taxon>Bacteria</taxon>
        <taxon>Bacillati</taxon>
        <taxon>Cyanobacteriota</taxon>
        <taxon>Cyanophyceae</taxon>
        <taxon>Pleurocapsales</taxon>
        <taxon>Hyellaceae</taxon>
        <taxon>Hyella</taxon>
    </lineage>
</organism>
<accession>A0A563W5K3</accession>
<dbReference type="Proteomes" id="UP000320055">
    <property type="component" value="Unassembled WGS sequence"/>
</dbReference>